<dbReference type="GO" id="GO:0003677">
    <property type="term" value="F:DNA binding"/>
    <property type="evidence" value="ECO:0007669"/>
    <property type="project" value="UniProtKB-KW"/>
</dbReference>
<dbReference type="AlphaFoldDB" id="A0A286U258"/>
<dbReference type="SUPFAM" id="SSF117856">
    <property type="entry name" value="AF0104/ALDC/Ptd012-like"/>
    <property type="match status" value="1"/>
</dbReference>
<dbReference type="PANTHER" id="PTHR34988:SF1">
    <property type="entry name" value="DNA-BINDING PROTEIN"/>
    <property type="match status" value="1"/>
</dbReference>
<dbReference type="Proteomes" id="UP000218542">
    <property type="component" value="Unassembled WGS sequence"/>
</dbReference>
<dbReference type="RefSeq" id="WP_203415532.1">
    <property type="nucleotide sequence ID" value="NZ_BAOS01000028.1"/>
</dbReference>
<evidence type="ECO:0000313" key="3">
    <source>
        <dbReference type="Proteomes" id="UP000218542"/>
    </source>
</evidence>
<comment type="caution">
    <text evidence="2">The sequence shown here is derived from an EMBL/GenBank/DDBJ whole genome shotgun (WGS) entry which is preliminary data.</text>
</comment>
<dbReference type="PANTHER" id="PTHR34988">
    <property type="entry name" value="PROTEIN, PUTATIVE-RELATED"/>
    <property type="match status" value="1"/>
</dbReference>
<sequence length="145" mass="16050">MAIIREVKAAKLLMGKLAHGADLLEEITKICVDHDIYLGRVEALGAVKKARLGYYNQHVQEYHFYDLNQTLEITTLTGNISIKDGVPVVHAHITLSDKDGHAYGGHLAPGTIIFACEVVIQVLNGPMFERGLDQETGLPLWKMNE</sequence>
<dbReference type="Pfam" id="PF03479">
    <property type="entry name" value="PCC"/>
    <property type="match status" value="1"/>
</dbReference>
<evidence type="ECO:0000259" key="1">
    <source>
        <dbReference type="PROSITE" id="PS51742"/>
    </source>
</evidence>
<protein>
    <submittedName>
        <fullName evidence="2">DNA-binding protein</fullName>
    </submittedName>
</protein>
<evidence type="ECO:0000313" key="2">
    <source>
        <dbReference type="EMBL" id="GAX62205.1"/>
    </source>
</evidence>
<dbReference type="CDD" id="cd11378">
    <property type="entry name" value="DUF296"/>
    <property type="match status" value="1"/>
</dbReference>
<reference evidence="3" key="1">
    <citation type="journal article" date="2017" name="Environ. Microbiol. Rep.">
        <title>Genetic Diversity of Marine Anaerobic Ammonium-Oxidizing Bacteria as Revealed by Genomic and Proteomic Analyses of 'Candidatus Scalindua japonica'.</title>
        <authorList>
            <person name="Oshiki M."/>
            <person name="Mizuto K."/>
            <person name="Kimura Z."/>
            <person name="Kindaichi T."/>
            <person name="Satoh H."/>
            <person name="Okabe S."/>
        </authorList>
    </citation>
    <scope>NUCLEOTIDE SEQUENCE [LARGE SCALE GENOMIC DNA]</scope>
    <source>
        <strain evidence="3">husup-a2</strain>
    </source>
</reference>
<dbReference type="InterPro" id="IPR005175">
    <property type="entry name" value="PPC_dom"/>
</dbReference>
<dbReference type="PIRSF" id="PIRSF016702">
    <property type="entry name" value="DNA_bp_PD1"/>
    <property type="match status" value="1"/>
</dbReference>
<organism evidence="2 3">
    <name type="scientific">Candidatus Scalindua japonica</name>
    <dbReference type="NCBI Taxonomy" id="1284222"/>
    <lineage>
        <taxon>Bacteria</taxon>
        <taxon>Pseudomonadati</taxon>
        <taxon>Planctomycetota</taxon>
        <taxon>Candidatus Brocadiia</taxon>
        <taxon>Candidatus Brocadiales</taxon>
        <taxon>Candidatus Scalinduaceae</taxon>
        <taxon>Candidatus Scalindua</taxon>
    </lineage>
</organism>
<gene>
    <name evidence="2" type="ORF">SCALIN_C28_0411</name>
</gene>
<keyword evidence="2" id="KW-0238">DNA-binding</keyword>
<dbReference type="PROSITE" id="PS51742">
    <property type="entry name" value="PPC"/>
    <property type="match status" value="1"/>
</dbReference>
<dbReference type="InterPro" id="IPR025707">
    <property type="entry name" value="DNA_bp_PD1"/>
</dbReference>
<keyword evidence="3" id="KW-1185">Reference proteome</keyword>
<name>A0A286U258_9BACT</name>
<dbReference type="EMBL" id="BAOS01000028">
    <property type="protein sequence ID" value="GAX62205.1"/>
    <property type="molecule type" value="Genomic_DNA"/>
</dbReference>
<dbReference type="Gene3D" id="3.30.1330.80">
    <property type="entry name" value="Hypothetical protein, similar to alpha- acetolactate decarboxylase, domain 2"/>
    <property type="match status" value="1"/>
</dbReference>
<accession>A0A286U258</accession>
<proteinExistence type="predicted"/>
<feature type="domain" description="PPC" evidence="1">
    <location>
        <begin position="7"/>
        <end position="144"/>
    </location>
</feature>